<name>A0A1G9S990_9ACTO</name>
<keyword evidence="5 7" id="KW-1133">Transmembrane helix</keyword>
<dbReference type="EMBL" id="FNHU01000001">
    <property type="protein sequence ID" value="SDM32024.1"/>
    <property type="molecule type" value="Genomic_DNA"/>
</dbReference>
<evidence type="ECO:0000256" key="3">
    <source>
        <dbReference type="ARBA" id="ARBA00022475"/>
    </source>
</evidence>
<dbReference type="PANTHER" id="PTHR43744:SF4">
    <property type="entry name" value="OSMOPROTECTIVE COMPOUNDS UPTAKE PERMEASE PROTEIN GGTD"/>
    <property type="match status" value="1"/>
</dbReference>
<dbReference type="Proteomes" id="UP000199671">
    <property type="component" value="Unassembled WGS sequence"/>
</dbReference>
<keyword evidence="6 7" id="KW-0472">Membrane</keyword>
<dbReference type="InterPro" id="IPR000515">
    <property type="entry name" value="MetI-like"/>
</dbReference>
<feature type="transmembrane region" description="Helical" evidence="7">
    <location>
        <begin position="23"/>
        <end position="44"/>
    </location>
</feature>
<dbReference type="GO" id="GO:0005886">
    <property type="term" value="C:plasma membrane"/>
    <property type="evidence" value="ECO:0007669"/>
    <property type="project" value="UniProtKB-SubCell"/>
</dbReference>
<evidence type="ECO:0000256" key="1">
    <source>
        <dbReference type="ARBA" id="ARBA00004651"/>
    </source>
</evidence>
<evidence type="ECO:0000256" key="2">
    <source>
        <dbReference type="ARBA" id="ARBA00022448"/>
    </source>
</evidence>
<keyword evidence="2 7" id="KW-0813">Transport</keyword>
<dbReference type="GO" id="GO:0055085">
    <property type="term" value="P:transmembrane transport"/>
    <property type="evidence" value="ECO:0007669"/>
    <property type="project" value="InterPro"/>
</dbReference>
<feature type="transmembrane region" description="Helical" evidence="7">
    <location>
        <begin position="160"/>
        <end position="182"/>
    </location>
</feature>
<evidence type="ECO:0000256" key="7">
    <source>
        <dbReference type="RuleBase" id="RU363032"/>
    </source>
</evidence>
<dbReference type="OrthoDB" id="9794684at2"/>
<dbReference type="RefSeq" id="WP_092607322.1">
    <property type="nucleotide sequence ID" value="NZ_FNHU01000001.1"/>
</dbReference>
<evidence type="ECO:0000313" key="9">
    <source>
        <dbReference type="EMBL" id="SDM32024.1"/>
    </source>
</evidence>
<evidence type="ECO:0000313" key="10">
    <source>
        <dbReference type="Proteomes" id="UP000199671"/>
    </source>
</evidence>
<dbReference type="PANTHER" id="PTHR43744">
    <property type="entry name" value="ABC TRANSPORTER PERMEASE PROTEIN MG189-RELATED-RELATED"/>
    <property type="match status" value="1"/>
</dbReference>
<gene>
    <name evidence="9" type="ORF">SAMN04487766_101353</name>
</gene>
<dbReference type="InterPro" id="IPR035906">
    <property type="entry name" value="MetI-like_sf"/>
</dbReference>
<organism evidence="9 10">
    <name type="scientific">Actinomyces ruminicola</name>
    <dbReference type="NCBI Taxonomy" id="332524"/>
    <lineage>
        <taxon>Bacteria</taxon>
        <taxon>Bacillati</taxon>
        <taxon>Actinomycetota</taxon>
        <taxon>Actinomycetes</taxon>
        <taxon>Actinomycetales</taxon>
        <taxon>Actinomycetaceae</taxon>
        <taxon>Actinomyces</taxon>
    </lineage>
</organism>
<comment type="subcellular location">
    <subcellularLocation>
        <location evidence="1 7">Cell membrane</location>
        <topology evidence="1 7">Multi-pass membrane protein</topology>
    </subcellularLocation>
</comment>
<dbReference type="Pfam" id="PF00528">
    <property type="entry name" value="BPD_transp_1"/>
    <property type="match status" value="1"/>
</dbReference>
<keyword evidence="3" id="KW-1003">Cell membrane</keyword>
<comment type="similarity">
    <text evidence="7">Belongs to the binding-protein-dependent transport system permease family.</text>
</comment>
<evidence type="ECO:0000259" key="8">
    <source>
        <dbReference type="PROSITE" id="PS50928"/>
    </source>
</evidence>
<dbReference type="SUPFAM" id="SSF161098">
    <property type="entry name" value="MetI-like"/>
    <property type="match status" value="1"/>
</dbReference>
<feature type="transmembrane region" description="Helical" evidence="7">
    <location>
        <begin position="88"/>
        <end position="112"/>
    </location>
</feature>
<reference evidence="9 10" key="1">
    <citation type="submission" date="2016-10" db="EMBL/GenBank/DDBJ databases">
        <authorList>
            <person name="de Groot N.N."/>
        </authorList>
    </citation>
    <scope>NUCLEOTIDE SEQUENCE [LARGE SCALE GENOMIC DNA]</scope>
    <source>
        <strain evidence="9 10">KPR-7B</strain>
    </source>
</reference>
<dbReference type="AlphaFoldDB" id="A0A1G9S990"/>
<dbReference type="PROSITE" id="PS50928">
    <property type="entry name" value="ABC_TM1"/>
    <property type="match status" value="1"/>
</dbReference>
<feature type="transmembrane region" description="Helical" evidence="7">
    <location>
        <begin position="203"/>
        <end position="228"/>
    </location>
</feature>
<sequence>MSAATRATPSIWSRTHTALTSKAASGLSLLIALLWTVPTFGLFVSSFRDKSDLNNSGWWTFLAKPSFTLDNYTDVLFGGSASNQLSNYFFNSLLITLIGAFAPMLLALMAAYAFSMIDWRGRDLVFTIVFALQIVPIQMTLVPLMRIFVGSGVSKTLPFVAVWIAHTIYALPLAVFLLHNYMADIPREIVEAAKVDGAGHITIFTRIVLPLLTPAMASFFIFQFLWVWNDLLVSLTYAGGTAKTAPLTVRLADLSGTYGDDWNLLTAGAFVSIIVPVTVFLLLQKYFVRGMMAGSVKS</sequence>
<evidence type="ECO:0000256" key="6">
    <source>
        <dbReference type="ARBA" id="ARBA00023136"/>
    </source>
</evidence>
<evidence type="ECO:0000256" key="5">
    <source>
        <dbReference type="ARBA" id="ARBA00022989"/>
    </source>
</evidence>
<dbReference type="Gene3D" id="1.10.3720.10">
    <property type="entry name" value="MetI-like"/>
    <property type="match status" value="1"/>
</dbReference>
<feature type="domain" description="ABC transmembrane type-1" evidence="8">
    <location>
        <begin position="89"/>
        <end position="283"/>
    </location>
</feature>
<feature type="transmembrane region" description="Helical" evidence="7">
    <location>
        <begin position="262"/>
        <end position="283"/>
    </location>
</feature>
<dbReference type="CDD" id="cd06261">
    <property type="entry name" value="TM_PBP2"/>
    <property type="match status" value="1"/>
</dbReference>
<evidence type="ECO:0000256" key="4">
    <source>
        <dbReference type="ARBA" id="ARBA00022692"/>
    </source>
</evidence>
<proteinExistence type="inferred from homology"/>
<protein>
    <submittedName>
        <fullName evidence="9">Carbohydrate ABC transporter membrane protein 2, CUT1 family (TC 3.A.1.1.-)</fullName>
    </submittedName>
</protein>
<keyword evidence="4 7" id="KW-0812">Transmembrane</keyword>
<accession>A0A1G9S990</accession>
<feature type="transmembrane region" description="Helical" evidence="7">
    <location>
        <begin position="124"/>
        <end position="148"/>
    </location>
</feature>